<dbReference type="RefSeq" id="WP_170160953.1">
    <property type="nucleotide sequence ID" value="NZ_AP017928.1"/>
</dbReference>
<sequence>MVAQADAERYFSKPSGIAALWAGLLAGPAAWALHLQTSYSITPFFHGPGSTLALYLVTLAALAIAAAGGLIARRNWQRAGAAWPGGEGGVIARSRFMALSGMIISAYFFVIILAQAVPIMILRS</sequence>
<dbReference type="EMBL" id="AP017928">
    <property type="protein sequence ID" value="BBA32902.1"/>
    <property type="molecule type" value="Genomic_DNA"/>
</dbReference>
<gene>
    <name evidence="2" type="ORF">sS8_0937</name>
</gene>
<dbReference type="AlphaFoldDB" id="A0A250KN00"/>
<keyword evidence="3" id="KW-1185">Reference proteome</keyword>
<keyword evidence="1" id="KW-0472">Membrane</keyword>
<keyword evidence="1" id="KW-1133">Transmembrane helix</keyword>
<proteinExistence type="predicted"/>
<evidence type="ECO:0000313" key="3">
    <source>
        <dbReference type="Proteomes" id="UP000266313"/>
    </source>
</evidence>
<evidence type="ECO:0000256" key="1">
    <source>
        <dbReference type="SAM" id="Phobius"/>
    </source>
</evidence>
<name>A0A250KN00_9GAMM</name>
<protein>
    <submittedName>
        <fullName evidence="2">Uncharacterized protein</fullName>
    </submittedName>
</protein>
<accession>A0A250KN00</accession>
<reference evidence="2 3" key="1">
    <citation type="submission" date="2016-12" db="EMBL/GenBank/DDBJ databases">
        <title>Genome sequencing of Methylocaldum marinum.</title>
        <authorList>
            <person name="Takeuchi M."/>
            <person name="Kamagata Y."/>
            <person name="Hiraoka S."/>
            <person name="Oshima K."/>
            <person name="Hattori M."/>
            <person name="Iwasaki W."/>
        </authorList>
    </citation>
    <scope>NUCLEOTIDE SEQUENCE [LARGE SCALE GENOMIC DNA]</scope>
    <source>
        <strain evidence="2 3">S8</strain>
    </source>
</reference>
<evidence type="ECO:0000313" key="2">
    <source>
        <dbReference type="EMBL" id="BBA32902.1"/>
    </source>
</evidence>
<dbReference type="KEGG" id="mmai:sS8_0937"/>
<keyword evidence="1" id="KW-0812">Transmembrane</keyword>
<feature type="transmembrane region" description="Helical" evidence="1">
    <location>
        <begin position="96"/>
        <end position="121"/>
    </location>
</feature>
<feature type="transmembrane region" description="Helical" evidence="1">
    <location>
        <begin position="52"/>
        <end position="72"/>
    </location>
</feature>
<organism evidence="2 3">
    <name type="scientific">Methylocaldum marinum</name>
    <dbReference type="NCBI Taxonomy" id="1432792"/>
    <lineage>
        <taxon>Bacteria</taxon>
        <taxon>Pseudomonadati</taxon>
        <taxon>Pseudomonadota</taxon>
        <taxon>Gammaproteobacteria</taxon>
        <taxon>Methylococcales</taxon>
        <taxon>Methylococcaceae</taxon>
        <taxon>Methylocaldum</taxon>
    </lineage>
</organism>
<dbReference type="Proteomes" id="UP000266313">
    <property type="component" value="Chromosome"/>
</dbReference>